<gene>
    <name evidence="5" type="ORF">BCR36DRAFT_362092</name>
</gene>
<evidence type="ECO:0000256" key="2">
    <source>
        <dbReference type="ARBA" id="ARBA00022729"/>
    </source>
</evidence>
<comment type="caution">
    <text evidence="5">The sequence shown here is derived from an EMBL/GenBank/DDBJ whole genome shotgun (WGS) entry which is preliminary data.</text>
</comment>
<evidence type="ECO:0000313" key="6">
    <source>
        <dbReference type="Proteomes" id="UP000193719"/>
    </source>
</evidence>
<dbReference type="InterPro" id="IPR001611">
    <property type="entry name" value="Leu-rich_rpt"/>
</dbReference>
<organism evidence="5 6">
    <name type="scientific">Piromyces finnis</name>
    <dbReference type="NCBI Taxonomy" id="1754191"/>
    <lineage>
        <taxon>Eukaryota</taxon>
        <taxon>Fungi</taxon>
        <taxon>Fungi incertae sedis</taxon>
        <taxon>Chytridiomycota</taxon>
        <taxon>Chytridiomycota incertae sedis</taxon>
        <taxon>Neocallimastigomycetes</taxon>
        <taxon>Neocallimastigales</taxon>
        <taxon>Neocallimastigaceae</taxon>
        <taxon>Piromyces</taxon>
    </lineage>
</organism>
<proteinExistence type="predicted"/>
<dbReference type="Pfam" id="PF13855">
    <property type="entry name" value="LRR_8"/>
    <property type="match status" value="1"/>
</dbReference>
<evidence type="ECO:0000256" key="3">
    <source>
        <dbReference type="ARBA" id="ARBA00022737"/>
    </source>
</evidence>
<accession>A0A1Y1UWY0</accession>
<dbReference type="InterPro" id="IPR053211">
    <property type="entry name" value="DNA_repair-toleration"/>
</dbReference>
<evidence type="ECO:0000256" key="4">
    <source>
        <dbReference type="SAM" id="SignalP"/>
    </source>
</evidence>
<keyword evidence="6" id="KW-1185">Reference proteome</keyword>
<dbReference type="EMBL" id="MCFH01000062">
    <property type="protein sequence ID" value="ORX42610.1"/>
    <property type="molecule type" value="Genomic_DNA"/>
</dbReference>
<keyword evidence="3" id="KW-0677">Repeat</keyword>
<evidence type="ECO:0000256" key="1">
    <source>
        <dbReference type="ARBA" id="ARBA00022614"/>
    </source>
</evidence>
<dbReference type="InterPro" id="IPR032675">
    <property type="entry name" value="LRR_dom_sf"/>
</dbReference>
<dbReference type="FunFam" id="3.80.10.10:FF:000041">
    <property type="entry name" value="LRR receptor-like serine/threonine-protein kinase ERECTA"/>
    <property type="match status" value="1"/>
</dbReference>
<dbReference type="PANTHER" id="PTHR48060">
    <property type="entry name" value="DNA DAMAGE-REPAIR/TOLERATION PROTEIN DRT100"/>
    <property type="match status" value="1"/>
</dbReference>
<dbReference type="AlphaFoldDB" id="A0A1Y1UWY0"/>
<feature type="chain" id="PRO_5012575884" description="L domain-like protein" evidence="4">
    <location>
        <begin position="26"/>
        <end position="354"/>
    </location>
</feature>
<feature type="signal peptide" evidence="4">
    <location>
        <begin position="1"/>
        <end position="25"/>
    </location>
</feature>
<dbReference type="Gene3D" id="3.80.10.10">
    <property type="entry name" value="Ribonuclease Inhibitor"/>
    <property type="match status" value="1"/>
</dbReference>
<sequence>MQALKKKLIIAATTAVLFLGYKVKASDCEYLERAIKYINDDLKNAFKIEKCCDFNGVRCDADKNIREIRINNVNTTKDFNAFLERIANIQNLTYLDLSNDNIQGSIPNSLCSIKTLKNLNLSKNKLTGPIPYECKNLENLEQLNLAGNKDLTGYIPVFNKVRGCAYKDTNLCDVPNSYCKNAPKNCTEEDYKLTNAINGNPETNSNTYYGSDTRERDISLYNNYNGYSYGYTGYNDYSNYGNYDLSNYYGGNTAYGYGDWSYYDPSYDNSYYDNGYYGNTYGYDNGYYYPTGYDTSYYDNGYYGSNYGYGNYGYDNSGYGTQGQSPFFSDAPQKYHSKIILSIFVVLLYLLISL</sequence>
<evidence type="ECO:0000313" key="5">
    <source>
        <dbReference type="EMBL" id="ORX42610.1"/>
    </source>
</evidence>
<dbReference type="STRING" id="1754191.A0A1Y1UWY0"/>
<reference evidence="5 6" key="2">
    <citation type="submission" date="2016-08" db="EMBL/GenBank/DDBJ databases">
        <title>Pervasive Adenine N6-methylation of Active Genes in Fungi.</title>
        <authorList>
            <consortium name="DOE Joint Genome Institute"/>
            <person name="Mondo S.J."/>
            <person name="Dannebaum R.O."/>
            <person name="Kuo R.C."/>
            <person name="Labutti K."/>
            <person name="Haridas S."/>
            <person name="Kuo A."/>
            <person name="Salamov A."/>
            <person name="Ahrendt S.R."/>
            <person name="Lipzen A."/>
            <person name="Sullivan W."/>
            <person name="Andreopoulos W.B."/>
            <person name="Clum A."/>
            <person name="Lindquist E."/>
            <person name="Daum C."/>
            <person name="Ramamoorthy G.K."/>
            <person name="Gryganskyi A."/>
            <person name="Culley D."/>
            <person name="Magnuson J.K."/>
            <person name="James T.Y."/>
            <person name="O'Malley M.A."/>
            <person name="Stajich J.E."/>
            <person name="Spatafora J.W."/>
            <person name="Visel A."/>
            <person name="Grigoriev I.V."/>
        </authorList>
    </citation>
    <scope>NUCLEOTIDE SEQUENCE [LARGE SCALE GENOMIC DNA]</scope>
    <source>
        <strain evidence="6">finn</strain>
    </source>
</reference>
<reference evidence="5 6" key="1">
    <citation type="submission" date="2016-08" db="EMBL/GenBank/DDBJ databases">
        <title>Genomes of anaerobic fungi encode conserved fungal cellulosomes for biomass hydrolysis.</title>
        <authorList>
            <consortium name="DOE Joint Genome Institute"/>
            <person name="Haitjema C.H."/>
            <person name="Gilmore S.P."/>
            <person name="Henske J.K."/>
            <person name="Solomon K.V."/>
            <person name="De Groot R."/>
            <person name="Kuo A."/>
            <person name="Mondo S.J."/>
            <person name="Salamov A.A."/>
            <person name="Labutti K."/>
            <person name="Zhao Z."/>
            <person name="Chiniquy J."/>
            <person name="Barry K."/>
            <person name="Brewer H.M."/>
            <person name="Purvine S.O."/>
            <person name="Wright A.T."/>
            <person name="Boxma B."/>
            <person name="Van Alen T."/>
            <person name="Hackstein J.H."/>
            <person name="Baker S.E."/>
            <person name="Grigoriev I.V."/>
            <person name="O'Malley M.A."/>
        </authorList>
    </citation>
    <scope>NUCLEOTIDE SEQUENCE [LARGE SCALE GENOMIC DNA]</scope>
    <source>
        <strain evidence="6">finn</strain>
    </source>
</reference>
<name>A0A1Y1UWY0_9FUNG</name>
<protein>
    <recommendedName>
        <fullName evidence="7">L domain-like protein</fullName>
    </recommendedName>
</protein>
<keyword evidence="2 4" id="KW-0732">Signal</keyword>
<dbReference type="OrthoDB" id="2151001at2759"/>
<evidence type="ECO:0008006" key="7">
    <source>
        <dbReference type="Google" id="ProtNLM"/>
    </source>
</evidence>
<dbReference type="SUPFAM" id="SSF52058">
    <property type="entry name" value="L domain-like"/>
    <property type="match status" value="1"/>
</dbReference>
<keyword evidence="1" id="KW-0433">Leucine-rich repeat</keyword>
<dbReference type="Proteomes" id="UP000193719">
    <property type="component" value="Unassembled WGS sequence"/>
</dbReference>
<dbReference type="PANTHER" id="PTHR48060:SF21">
    <property type="entry name" value="L DOMAIN-LIKE PROTEIN"/>
    <property type="match status" value="1"/>
</dbReference>